<accession>A0ABU6NSH4</accession>
<name>A0ABU6NSH4_9BACI</name>
<dbReference type="GO" id="GO:0016301">
    <property type="term" value="F:kinase activity"/>
    <property type="evidence" value="ECO:0007669"/>
    <property type="project" value="UniProtKB-KW"/>
</dbReference>
<evidence type="ECO:0000256" key="1">
    <source>
        <dbReference type="ARBA" id="ARBA00010688"/>
    </source>
</evidence>
<evidence type="ECO:0000313" key="8">
    <source>
        <dbReference type="Proteomes" id="UP001342826"/>
    </source>
</evidence>
<dbReference type="InterPro" id="IPR011611">
    <property type="entry name" value="PfkB_dom"/>
</dbReference>
<protein>
    <submittedName>
        <fullName evidence="7">Carbohydrate kinase</fullName>
        <ecNumber evidence="7">2.7.1.-</ecNumber>
    </submittedName>
</protein>
<sequence>MKDGLVTLGEALIDFIPADAENKVYEKNFGGAPANVAVGAALLGMKSAFIGKVGQDVLGVFLQQTLKDYGVDVSSLSLTKDYRTGLVFVTLDKLGERSFSFYIEESADLFLEESEINEQLFKENKIFHFGTISLLKDPVQSATKKAVLYAKENNMIVSFDPNVRLSLWKDEEVLKETIFMMMKETDILKISDEELFFLTGSSDMNIIEKWMEQYDLSLVFLTKGEEGSTVFTKSGFAHVNALKIKTADTTGAGDAFVSALLYCMNKRIGDISSITLEEAIDIARFASISGGLAASQKGAITALPTLEKVQQTMMEYGSSL</sequence>
<comment type="similarity">
    <text evidence="1">Belongs to the carbohydrate kinase PfkB family.</text>
</comment>
<evidence type="ECO:0000256" key="4">
    <source>
        <dbReference type="ARBA" id="ARBA00022777"/>
    </source>
</evidence>
<evidence type="ECO:0000259" key="6">
    <source>
        <dbReference type="Pfam" id="PF00294"/>
    </source>
</evidence>
<dbReference type="Pfam" id="PF00294">
    <property type="entry name" value="PfkB"/>
    <property type="match status" value="1"/>
</dbReference>
<dbReference type="Gene3D" id="3.40.1190.20">
    <property type="match status" value="1"/>
</dbReference>
<dbReference type="InterPro" id="IPR002173">
    <property type="entry name" value="Carboh/pur_kinase_PfkB_CS"/>
</dbReference>
<dbReference type="SUPFAM" id="SSF53613">
    <property type="entry name" value="Ribokinase-like"/>
    <property type="match status" value="1"/>
</dbReference>
<proteinExistence type="inferred from homology"/>
<evidence type="ECO:0000256" key="5">
    <source>
        <dbReference type="ARBA" id="ARBA00022840"/>
    </source>
</evidence>
<keyword evidence="3" id="KW-0547">Nucleotide-binding</keyword>
<dbReference type="InterPro" id="IPR050306">
    <property type="entry name" value="PfkB_Carbo_kinase"/>
</dbReference>
<organism evidence="7 8">
    <name type="scientific">Metabacillus fastidiosus</name>
    <dbReference type="NCBI Taxonomy" id="1458"/>
    <lineage>
        <taxon>Bacteria</taxon>
        <taxon>Bacillati</taxon>
        <taxon>Bacillota</taxon>
        <taxon>Bacilli</taxon>
        <taxon>Bacillales</taxon>
        <taxon>Bacillaceae</taxon>
        <taxon>Metabacillus</taxon>
    </lineage>
</organism>
<feature type="domain" description="Carbohydrate kinase PfkB" evidence="6">
    <location>
        <begin position="5"/>
        <end position="305"/>
    </location>
</feature>
<gene>
    <name evidence="7" type="ORF">P9271_01855</name>
</gene>
<reference evidence="7 8" key="1">
    <citation type="submission" date="2023-03" db="EMBL/GenBank/DDBJ databases">
        <title>Bacillus Genome Sequencing.</title>
        <authorList>
            <person name="Dunlap C."/>
        </authorList>
    </citation>
    <scope>NUCLEOTIDE SEQUENCE [LARGE SCALE GENOMIC DNA]</scope>
    <source>
        <strain evidence="7 8">NRS-1717</strain>
    </source>
</reference>
<dbReference type="EC" id="2.7.1.-" evidence="7"/>
<dbReference type="RefSeq" id="WP_328014714.1">
    <property type="nucleotide sequence ID" value="NZ_JARTFS010000001.1"/>
</dbReference>
<keyword evidence="2 7" id="KW-0808">Transferase</keyword>
<dbReference type="EMBL" id="JARTFS010000001">
    <property type="protein sequence ID" value="MED4400101.1"/>
    <property type="molecule type" value="Genomic_DNA"/>
</dbReference>
<comment type="caution">
    <text evidence="7">The sequence shown here is derived from an EMBL/GenBank/DDBJ whole genome shotgun (WGS) entry which is preliminary data.</text>
</comment>
<dbReference type="Proteomes" id="UP001342826">
    <property type="component" value="Unassembled WGS sequence"/>
</dbReference>
<keyword evidence="4 7" id="KW-0418">Kinase</keyword>
<dbReference type="PROSITE" id="PS00584">
    <property type="entry name" value="PFKB_KINASES_2"/>
    <property type="match status" value="1"/>
</dbReference>
<dbReference type="PANTHER" id="PTHR43085:SF1">
    <property type="entry name" value="PSEUDOURIDINE KINASE-RELATED"/>
    <property type="match status" value="1"/>
</dbReference>
<keyword evidence="8" id="KW-1185">Reference proteome</keyword>
<evidence type="ECO:0000256" key="3">
    <source>
        <dbReference type="ARBA" id="ARBA00022741"/>
    </source>
</evidence>
<evidence type="ECO:0000256" key="2">
    <source>
        <dbReference type="ARBA" id="ARBA00022679"/>
    </source>
</evidence>
<evidence type="ECO:0000313" key="7">
    <source>
        <dbReference type="EMBL" id="MED4400101.1"/>
    </source>
</evidence>
<dbReference type="PANTHER" id="PTHR43085">
    <property type="entry name" value="HEXOKINASE FAMILY MEMBER"/>
    <property type="match status" value="1"/>
</dbReference>
<dbReference type="CDD" id="cd01167">
    <property type="entry name" value="bac_FRK"/>
    <property type="match status" value="1"/>
</dbReference>
<dbReference type="InterPro" id="IPR029056">
    <property type="entry name" value="Ribokinase-like"/>
</dbReference>
<keyword evidence="5" id="KW-0067">ATP-binding</keyword>